<evidence type="ECO:0000313" key="2">
    <source>
        <dbReference type="EMBL" id="WSA34933.1"/>
    </source>
</evidence>
<dbReference type="Pfam" id="PF26137">
    <property type="entry name" value="Toxin_SdpC"/>
    <property type="match status" value="1"/>
</dbReference>
<dbReference type="AlphaFoldDB" id="A0A1C6UW65"/>
<dbReference type="InterPro" id="IPR023888">
    <property type="entry name" value="SdpC-like"/>
</dbReference>
<reference evidence="2 4" key="2">
    <citation type="submission" date="2022-10" db="EMBL/GenBank/DDBJ databases">
        <title>The complete genomes of actinobacterial strains from the NBC collection.</title>
        <authorList>
            <person name="Joergensen T.S."/>
            <person name="Alvarez Arevalo M."/>
            <person name="Sterndorff E.B."/>
            <person name="Faurdal D."/>
            <person name="Vuksanovic O."/>
            <person name="Mourched A.-S."/>
            <person name="Charusanti P."/>
            <person name="Shaw S."/>
            <person name="Blin K."/>
            <person name="Weber T."/>
        </authorList>
    </citation>
    <scope>NUCLEOTIDE SEQUENCE [LARGE SCALE GENOMIC DNA]</scope>
    <source>
        <strain evidence="2 4">NBC 01809</strain>
    </source>
</reference>
<dbReference type="STRING" id="47871.GA0070608_1951"/>
<accession>A0A1C6UW65</accession>
<dbReference type="Proteomes" id="UP001334804">
    <property type="component" value="Chromosome"/>
</dbReference>
<organism evidence="1 3">
    <name type="scientific">Micromonospora peucetia</name>
    <dbReference type="NCBI Taxonomy" id="47871"/>
    <lineage>
        <taxon>Bacteria</taxon>
        <taxon>Bacillati</taxon>
        <taxon>Actinomycetota</taxon>
        <taxon>Actinomycetes</taxon>
        <taxon>Micromonosporales</taxon>
        <taxon>Micromonosporaceae</taxon>
        <taxon>Micromonospora</taxon>
    </lineage>
</organism>
<dbReference type="EMBL" id="FMIC01000002">
    <property type="protein sequence ID" value="SCL58238.1"/>
    <property type="molecule type" value="Genomic_DNA"/>
</dbReference>
<name>A0A1C6UW65_9ACTN</name>
<dbReference type="OrthoDB" id="3405136at2"/>
<dbReference type="RefSeq" id="WP_091625351.1">
    <property type="nucleotide sequence ID" value="NZ_CP109071.1"/>
</dbReference>
<reference evidence="1 3" key="1">
    <citation type="submission" date="2016-06" db="EMBL/GenBank/DDBJ databases">
        <authorList>
            <person name="Kjaerup R.B."/>
            <person name="Dalgaard T.S."/>
            <person name="Juul-Madsen H.R."/>
        </authorList>
    </citation>
    <scope>NUCLEOTIDE SEQUENCE [LARGE SCALE GENOMIC DNA]</scope>
    <source>
        <strain evidence="1 3">DSM 43363</strain>
    </source>
</reference>
<dbReference type="EMBL" id="CP109071">
    <property type="protein sequence ID" value="WSA34933.1"/>
    <property type="molecule type" value="Genomic_DNA"/>
</dbReference>
<evidence type="ECO:0000313" key="4">
    <source>
        <dbReference type="Proteomes" id="UP001334804"/>
    </source>
</evidence>
<evidence type="ECO:0000313" key="3">
    <source>
        <dbReference type="Proteomes" id="UP000199343"/>
    </source>
</evidence>
<evidence type="ECO:0000313" key="1">
    <source>
        <dbReference type="EMBL" id="SCL58238.1"/>
    </source>
</evidence>
<gene>
    <name evidence="1" type="ORF">GA0070608_1951</name>
    <name evidence="2" type="ORF">OIE14_13220</name>
</gene>
<sequence length="212" mass="23425">MTHRKVWLSLFVLVLATVSVGFGARSQANPGWPGGTPRYTATQLSNAILFNDGPAAHRLVYLERPPTRWTPMLRLAQNALNAELTRRGAWSDGYISQRVQSGNPVLVRDGLVTLVALAREVLNREFGKATVDSAVLLVNDALLENAYEVVRADSYIDMDNNNRTPLEVGTIRAIFAGGFADWSWDMAGNPAPQAKLVQDQLIQIISRDLRVR</sequence>
<keyword evidence="4" id="KW-1185">Reference proteome</keyword>
<dbReference type="Proteomes" id="UP000199343">
    <property type="component" value="Unassembled WGS sequence"/>
</dbReference>
<protein>
    <submittedName>
        <fullName evidence="1">Uncharacterized protein</fullName>
    </submittedName>
</protein>
<proteinExistence type="predicted"/>